<dbReference type="InParanoid" id="G0P309"/>
<name>G0P309_CAEBE</name>
<feature type="chain" id="PRO_5003406284" description="Domain of unknown function WSN domain-containing protein" evidence="2">
    <location>
        <begin position="23"/>
        <end position="732"/>
    </location>
</feature>
<accession>G0P309</accession>
<dbReference type="AlphaFoldDB" id="G0P309"/>
<proteinExistence type="predicted"/>
<dbReference type="EMBL" id="GL380034">
    <property type="protein sequence ID" value="EGT43475.1"/>
    <property type="molecule type" value="Genomic_DNA"/>
</dbReference>
<feature type="domain" description="Domain of unknown function WSN" evidence="3">
    <location>
        <begin position="28"/>
        <end position="92"/>
    </location>
</feature>
<feature type="coiled-coil region" evidence="1">
    <location>
        <begin position="132"/>
        <end position="159"/>
    </location>
</feature>
<evidence type="ECO:0000313" key="4">
    <source>
        <dbReference type="EMBL" id="EGT43475.1"/>
    </source>
</evidence>
<dbReference type="Pfam" id="PF02206">
    <property type="entry name" value="WSN"/>
    <property type="match status" value="1"/>
</dbReference>
<keyword evidence="5" id="KW-1185">Reference proteome</keyword>
<dbReference type="HOGENOM" id="CLU_356490_0_0_1"/>
<dbReference type="OMA" id="WIVFHEA"/>
<keyword evidence="2" id="KW-0732">Signal</keyword>
<dbReference type="Proteomes" id="UP000008068">
    <property type="component" value="Unassembled WGS sequence"/>
</dbReference>
<feature type="signal peptide" evidence="2">
    <location>
        <begin position="1"/>
        <end position="22"/>
    </location>
</feature>
<organism evidence="5">
    <name type="scientific">Caenorhabditis brenneri</name>
    <name type="common">Nematode worm</name>
    <dbReference type="NCBI Taxonomy" id="135651"/>
    <lineage>
        <taxon>Eukaryota</taxon>
        <taxon>Metazoa</taxon>
        <taxon>Ecdysozoa</taxon>
        <taxon>Nematoda</taxon>
        <taxon>Chromadorea</taxon>
        <taxon>Rhabditida</taxon>
        <taxon>Rhabditina</taxon>
        <taxon>Rhabditomorpha</taxon>
        <taxon>Rhabditoidea</taxon>
        <taxon>Rhabditidae</taxon>
        <taxon>Peloderinae</taxon>
        <taxon>Caenorhabditis</taxon>
    </lineage>
</organism>
<evidence type="ECO:0000256" key="1">
    <source>
        <dbReference type="SAM" id="Coils"/>
    </source>
</evidence>
<evidence type="ECO:0000256" key="2">
    <source>
        <dbReference type="SAM" id="SignalP"/>
    </source>
</evidence>
<evidence type="ECO:0000259" key="3">
    <source>
        <dbReference type="Pfam" id="PF02206"/>
    </source>
</evidence>
<keyword evidence="1" id="KW-0175">Coiled coil</keyword>
<dbReference type="InterPro" id="IPR003125">
    <property type="entry name" value="WSN"/>
</dbReference>
<protein>
    <recommendedName>
        <fullName evidence="3">Domain of unknown function WSN domain-containing protein</fullName>
    </recommendedName>
</protein>
<gene>
    <name evidence="4" type="ORF">CAEBREN_04355</name>
</gene>
<evidence type="ECO:0000313" key="5">
    <source>
        <dbReference type="Proteomes" id="UP000008068"/>
    </source>
</evidence>
<sequence>MEPRKLFLVTIILLVGINDFKAEQTTTLDEPLEKLSLISHLLNSIAIRNGFQSGYPNIHTGVAEFLKIPKRNSLLKFLDLDVATTMKLFKEFNNSIDKIKLPGTEESDKMAKLMWTLRWVTRYQGRLSVENIETAKEKIDKYQETLEEVNKSIKNYKTNWISDMNIRLRWIRTDKTSAHKNTTVNSFSGCFKNINEDREKLFKLGKELKIYSDLKDAIRTFEIFLNFTNEWNEARMDLKTLEEFLSPVNRSFSLGSHWLPMELRNSIQTLSSVLPNHNQPLLSISFLETQRIKYELNSDWFNNEAVKKNQSLDNLRSELTPVFNLFERISEIHPEWEKQIVQGFGSFSQNYTEEVALISNIFEDGGRISEFGRTEIECIQDMGNFEKINKYDYQSMKNNLEAIGGKVNKVNDRVRKIMFEIPYNELPKIMTKLEPVKVIVENTTLSLQERWDLIALWDKETPGELEYLIDSVEKILKVFDSPSSPTDATSTPSPDVSLDISNNYLKTVNITGVVKCLNESSLSKLDKLMSFIKNVRDIQGSQPILSKTLDLMEKAEGLQKGIRSVIKDATDSGKSKFQKIQNLQTTAEDVSHGIRSLQNIRKLLQNFDSITNLTQNLQNLPGFNNDDRIKIVNLWRELQDYNTTLASFPIDSNFSDLWSKVFQEAMKIRDVKFTLDKHLKVFSELPSSGNRDKIHVALKAFSEVETILERVLGPEEEEKVVGNTIKEGFTAK</sequence>
<reference evidence="5" key="1">
    <citation type="submission" date="2011-07" db="EMBL/GenBank/DDBJ databases">
        <authorList>
            <consortium name="Caenorhabditis brenneri Sequencing and Analysis Consortium"/>
            <person name="Wilson R.K."/>
        </authorList>
    </citation>
    <scope>NUCLEOTIDE SEQUENCE [LARGE SCALE GENOMIC DNA]</scope>
    <source>
        <strain evidence="5">PB2801</strain>
    </source>
</reference>